<dbReference type="EMBL" id="JBHMAG010000007">
    <property type="protein sequence ID" value="MFB9751529.1"/>
    <property type="molecule type" value="Genomic_DNA"/>
</dbReference>
<dbReference type="Proteomes" id="UP001589619">
    <property type="component" value="Unassembled WGS sequence"/>
</dbReference>
<gene>
    <name evidence="4" type="ORF">ACFFNY_08100</name>
</gene>
<evidence type="ECO:0000256" key="2">
    <source>
        <dbReference type="ARBA" id="ARBA00023002"/>
    </source>
</evidence>
<dbReference type="Gene3D" id="3.30.360.10">
    <property type="entry name" value="Dihydrodipicolinate Reductase, domain 2"/>
    <property type="match status" value="1"/>
</dbReference>
<sequence>MTKTTATALKLGMIGLDTSHTTAFAQLLNDPQNPHHVPGGRVAVAFPGGSPDFKYDYVPKYTAQLRDEFGVSIVDSPEQVARECDAILLVSVDGRAHPQLLEAIAPYGKPVFVDKPFAVCTADAVRMFGLAERYGFPLMSASSLRYAQPLTEALWDGESGAVIGADTQGPMALEPTQPGLFWYGIHAVEMLYAILGPGCIHVTAETSEHHELVVGKWKDGRIGTVRGNRKGNGVFGAVVHREKGSRCINAYAGTKPFYACMLEEVLTMFQTGGSPLAKEETIEIVRFIEAANESRHSGDTVDL</sequence>
<evidence type="ECO:0000259" key="3">
    <source>
        <dbReference type="Pfam" id="PF01408"/>
    </source>
</evidence>
<reference evidence="4 5" key="1">
    <citation type="submission" date="2024-09" db="EMBL/GenBank/DDBJ databases">
        <authorList>
            <person name="Sun Q."/>
            <person name="Mori K."/>
        </authorList>
    </citation>
    <scope>NUCLEOTIDE SEQUENCE [LARGE SCALE GENOMIC DNA]</scope>
    <source>
        <strain evidence="4 5">JCM 12520</strain>
    </source>
</reference>
<dbReference type="PANTHER" id="PTHR43708:SF5">
    <property type="entry name" value="CONSERVED EXPRESSED OXIDOREDUCTASE (EUROFUNG)-RELATED"/>
    <property type="match status" value="1"/>
</dbReference>
<organism evidence="4 5">
    <name type="scientific">Paenibacillus hodogayensis</name>
    <dbReference type="NCBI Taxonomy" id="279208"/>
    <lineage>
        <taxon>Bacteria</taxon>
        <taxon>Bacillati</taxon>
        <taxon>Bacillota</taxon>
        <taxon>Bacilli</taxon>
        <taxon>Bacillales</taxon>
        <taxon>Paenibacillaceae</taxon>
        <taxon>Paenibacillus</taxon>
    </lineage>
</organism>
<dbReference type="Pfam" id="PF01408">
    <property type="entry name" value="GFO_IDH_MocA"/>
    <property type="match status" value="1"/>
</dbReference>
<dbReference type="PANTHER" id="PTHR43708">
    <property type="entry name" value="CONSERVED EXPRESSED OXIDOREDUCTASE (EUROFUNG)"/>
    <property type="match status" value="1"/>
</dbReference>
<protein>
    <submittedName>
        <fullName evidence="4">Gfo/Idh/MocA family protein</fullName>
    </submittedName>
</protein>
<dbReference type="RefSeq" id="WP_344912133.1">
    <property type="nucleotide sequence ID" value="NZ_BAAAYO010000010.1"/>
</dbReference>
<keyword evidence="5" id="KW-1185">Reference proteome</keyword>
<comment type="similarity">
    <text evidence="1">Belongs to the Gfo/Idh/MocA family.</text>
</comment>
<accession>A0ABV5VTB5</accession>
<proteinExistence type="inferred from homology"/>
<dbReference type="InterPro" id="IPR000683">
    <property type="entry name" value="Gfo/Idh/MocA-like_OxRdtase_N"/>
</dbReference>
<dbReference type="InterPro" id="IPR036291">
    <property type="entry name" value="NAD(P)-bd_dom_sf"/>
</dbReference>
<keyword evidence="2" id="KW-0560">Oxidoreductase</keyword>
<dbReference type="SUPFAM" id="SSF51735">
    <property type="entry name" value="NAD(P)-binding Rossmann-fold domains"/>
    <property type="match status" value="1"/>
</dbReference>
<name>A0ABV5VTB5_9BACL</name>
<dbReference type="InterPro" id="IPR051317">
    <property type="entry name" value="Gfo/Idh/MocA_oxidoreduct"/>
</dbReference>
<feature type="domain" description="Gfo/Idh/MocA-like oxidoreductase N-terminal" evidence="3">
    <location>
        <begin position="62"/>
        <end position="139"/>
    </location>
</feature>
<evidence type="ECO:0000313" key="4">
    <source>
        <dbReference type="EMBL" id="MFB9751529.1"/>
    </source>
</evidence>
<evidence type="ECO:0000256" key="1">
    <source>
        <dbReference type="ARBA" id="ARBA00010928"/>
    </source>
</evidence>
<evidence type="ECO:0000313" key="5">
    <source>
        <dbReference type="Proteomes" id="UP001589619"/>
    </source>
</evidence>
<comment type="caution">
    <text evidence="4">The sequence shown here is derived from an EMBL/GenBank/DDBJ whole genome shotgun (WGS) entry which is preliminary data.</text>
</comment>
<dbReference type="Gene3D" id="3.40.50.720">
    <property type="entry name" value="NAD(P)-binding Rossmann-like Domain"/>
    <property type="match status" value="1"/>
</dbReference>